<keyword evidence="2" id="KW-0521">NADP</keyword>
<dbReference type="EMBL" id="JAQQWI010000007">
    <property type="protein sequence ID" value="KAK8028409.1"/>
    <property type="molecule type" value="Genomic_DNA"/>
</dbReference>
<reference evidence="4 5" key="1">
    <citation type="submission" date="2023-01" db="EMBL/GenBank/DDBJ databases">
        <title>Analysis of 21 Apiospora genomes using comparative genomics revels a genus with tremendous synthesis potential of carbohydrate active enzymes and secondary metabolites.</title>
        <authorList>
            <person name="Sorensen T."/>
        </authorList>
    </citation>
    <scope>NUCLEOTIDE SEQUENCE [LARGE SCALE GENOMIC DNA]</scope>
    <source>
        <strain evidence="4 5">CBS 20057</strain>
    </source>
</reference>
<proteinExistence type="inferred from homology"/>
<evidence type="ECO:0000313" key="5">
    <source>
        <dbReference type="Proteomes" id="UP001396898"/>
    </source>
</evidence>
<evidence type="ECO:0000313" key="4">
    <source>
        <dbReference type="EMBL" id="KAK8028409.1"/>
    </source>
</evidence>
<dbReference type="Gene3D" id="3.40.50.720">
    <property type="entry name" value="NAD(P)-binding Rossmann-like Domain"/>
    <property type="match status" value="1"/>
</dbReference>
<dbReference type="SUPFAM" id="SSF51735">
    <property type="entry name" value="NAD(P)-binding Rossmann-fold domains"/>
    <property type="match status" value="1"/>
</dbReference>
<evidence type="ECO:0000256" key="3">
    <source>
        <dbReference type="ARBA" id="ARBA00023002"/>
    </source>
</evidence>
<name>A0ABR1SB20_9PEZI</name>
<evidence type="ECO:0000256" key="1">
    <source>
        <dbReference type="ARBA" id="ARBA00006484"/>
    </source>
</evidence>
<dbReference type="PANTHER" id="PTHR24320:SF252">
    <property type="entry name" value="DEHYDROGENASE_REDUCTASE FAMILY PROTEIN, PUTATIVE (AFU_ORTHOLOGUE AFUA_3G08550)-RELATED"/>
    <property type="match status" value="1"/>
</dbReference>
<dbReference type="Proteomes" id="UP001396898">
    <property type="component" value="Unassembled WGS sequence"/>
</dbReference>
<keyword evidence="5" id="KW-1185">Reference proteome</keyword>
<dbReference type="InterPro" id="IPR036291">
    <property type="entry name" value="NAD(P)-bd_dom_sf"/>
</dbReference>
<dbReference type="InterPro" id="IPR002347">
    <property type="entry name" value="SDR_fam"/>
</dbReference>
<evidence type="ECO:0000256" key="2">
    <source>
        <dbReference type="ARBA" id="ARBA00022857"/>
    </source>
</evidence>
<dbReference type="PANTHER" id="PTHR24320">
    <property type="entry name" value="RETINOL DEHYDROGENASE"/>
    <property type="match status" value="1"/>
</dbReference>
<accession>A0ABR1SB20</accession>
<dbReference type="Pfam" id="PF00106">
    <property type="entry name" value="adh_short"/>
    <property type="match status" value="1"/>
</dbReference>
<sequence length="336" mass="36794">MGTQLGHICRQLTFKPKPLPQDVRLDGQTAIVTGASAGGLGFEAAKELADHGLARLILAVRTLASGETVKQQIVEESPSCDVQVWALDYESFENMAAFAARARSELNRLDIVLLSAGVKNLEFVRSKTGHESNVQVNHLGTAYLSLLLLPSLYATAKQTGRPARLTIVASEVHFWTPFTERNAPSILQRLDEESSFKQGDMERYNTSKLLNVLWTREISFRTVSQSGECAGSVTINAVNPGFCASALHRSHAMPGQALINRVLAWTPVQGGYCLADAVCRHDERRGAYISEQEIKAPSSFVTSTDGEKAQKRLWEETIALLEEVDPSLDIKSLLEG</sequence>
<gene>
    <name evidence="4" type="ORF">PG991_005465</name>
</gene>
<organism evidence="4 5">
    <name type="scientific">Apiospora marii</name>
    <dbReference type="NCBI Taxonomy" id="335849"/>
    <lineage>
        <taxon>Eukaryota</taxon>
        <taxon>Fungi</taxon>
        <taxon>Dikarya</taxon>
        <taxon>Ascomycota</taxon>
        <taxon>Pezizomycotina</taxon>
        <taxon>Sordariomycetes</taxon>
        <taxon>Xylariomycetidae</taxon>
        <taxon>Amphisphaeriales</taxon>
        <taxon>Apiosporaceae</taxon>
        <taxon>Apiospora</taxon>
    </lineage>
</organism>
<keyword evidence="3" id="KW-0560">Oxidoreductase</keyword>
<comment type="caution">
    <text evidence="4">The sequence shown here is derived from an EMBL/GenBank/DDBJ whole genome shotgun (WGS) entry which is preliminary data.</text>
</comment>
<comment type="similarity">
    <text evidence="1">Belongs to the short-chain dehydrogenases/reductases (SDR) family.</text>
</comment>
<protein>
    <submittedName>
        <fullName evidence="4">NAD(P)-binding protein</fullName>
    </submittedName>
</protein>